<name>A0A1Y2EW51_PROLT</name>
<evidence type="ECO:0000313" key="3">
    <source>
        <dbReference type="Proteomes" id="UP000193685"/>
    </source>
</evidence>
<keyword evidence="3" id="KW-1185">Reference proteome</keyword>
<proteinExistence type="predicted"/>
<dbReference type="EMBL" id="MCFI01000025">
    <property type="protein sequence ID" value="ORY75788.1"/>
    <property type="molecule type" value="Genomic_DNA"/>
</dbReference>
<dbReference type="InterPro" id="IPR052820">
    <property type="entry name" value="PhiA_domain"/>
</dbReference>
<feature type="chain" id="PRO_5012598595" evidence="1">
    <location>
        <begin position="18"/>
        <end position="268"/>
    </location>
</feature>
<feature type="signal peptide" evidence="1">
    <location>
        <begin position="1"/>
        <end position="17"/>
    </location>
</feature>
<dbReference type="PANTHER" id="PTHR42047:SF1">
    <property type="entry name" value="PROTEIN, PUTATIVE (AFU_ORTHOLOGUE AFUA_6G03560)-RELATED"/>
    <property type="match status" value="1"/>
</dbReference>
<evidence type="ECO:0000256" key="1">
    <source>
        <dbReference type="SAM" id="SignalP"/>
    </source>
</evidence>
<organism evidence="2 3">
    <name type="scientific">Protomyces lactucae-debilis</name>
    <dbReference type="NCBI Taxonomy" id="2754530"/>
    <lineage>
        <taxon>Eukaryota</taxon>
        <taxon>Fungi</taxon>
        <taxon>Dikarya</taxon>
        <taxon>Ascomycota</taxon>
        <taxon>Taphrinomycotina</taxon>
        <taxon>Taphrinomycetes</taxon>
        <taxon>Taphrinales</taxon>
        <taxon>Protomycetaceae</taxon>
        <taxon>Protomyces</taxon>
    </lineage>
</organism>
<evidence type="ECO:0000313" key="2">
    <source>
        <dbReference type="EMBL" id="ORY75788.1"/>
    </source>
</evidence>
<dbReference type="PANTHER" id="PTHR42047">
    <property type="entry name" value="PROTEIN, PUTATIVE (AFU_ORTHOLOGUE AFUA_6G03560)-RELATED"/>
    <property type="match status" value="1"/>
</dbReference>
<comment type="caution">
    <text evidence="2">The sequence shown here is derived from an EMBL/GenBank/DDBJ whole genome shotgun (WGS) entry which is preliminary data.</text>
</comment>
<dbReference type="Proteomes" id="UP000193685">
    <property type="component" value="Unassembled WGS sequence"/>
</dbReference>
<accession>A0A1Y2EW51</accession>
<dbReference type="GeneID" id="63786730"/>
<reference evidence="2 3" key="1">
    <citation type="submission" date="2016-07" db="EMBL/GenBank/DDBJ databases">
        <title>Pervasive Adenine N6-methylation of Active Genes in Fungi.</title>
        <authorList>
            <consortium name="DOE Joint Genome Institute"/>
            <person name="Mondo S.J."/>
            <person name="Dannebaum R.O."/>
            <person name="Kuo R.C."/>
            <person name="Labutti K."/>
            <person name="Haridas S."/>
            <person name="Kuo A."/>
            <person name="Salamov A."/>
            <person name="Ahrendt S.R."/>
            <person name="Lipzen A."/>
            <person name="Sullivan W."/>
            <person name="Andreopoulos W.B."/>
            <person name="Clum A."/>
            <person name="Lindquist E."/>
            <person name="Daum C."/>
            <person name="Ramamoorthy G.K."/>
            <person name="Gryganskyi A."/>
            <person name="Culley D."/>
            <person name="Magnuson J.K."/>
            <person name="James T.Y."/>
            <person name="O'Malley M.A."/>
            <person name="Stajich J.E."/>
            <person name="Spatafora J.W."/>
            <person name="Visel A."/>
            <person name="Grigoriev I.V."/>
        </authorList>
    </citation>
    <scope>NUCLEOTIDE SEQUENCE [LARGE SCALE GENOMIC DNA]</scope>
    <source>
        <strain evidence="2 3">12-1054</strain>
    </source>
</reference>
<sequence length="268" mass="27489">MLFNALIASSIVAFASAAPAPVDYKTVDYSGVDWNTVKYDVDWKTVDYSGIDWNTVKYDVDWKTVNYGAPTPAAAAAAGPTPVGSPTAASSAAPAATSAPAVANAFNFISTRSGDINVHLMPLYAKGNAIRIGGTAPTSQTPNVPQLAGFPTTSTTSFLIASGRAALAVSVPGGQQVYVNSDGRLSYTVPHSGNTGTGSTVTGFSVASSGSSNVNLNFNGKNSFLACPVSGSAGEYDIYAAEKTTRTDCTGISILGTPNANPPQAWQW</sequence>
<gene>
    <name evidence="2" type="ORF">BCR37DRAFT_383926</name>
</gene>
<keyword evidence="1" id="KW-0732">Signal</keyword>
<dbReference type="STRING" id="56484.A0A1Y2EW51"/>
<dbReference type="OrthoDB" id="5430620at2759"/>
<protein>
    <submittedName>
        <fullName evidence="2">Uncharacterized protein</fullName>
    </submittedName>
</protein>
<dbReference type="AlphaFoldDB" id="A0A1Y2EW51"/>
<dbReference type="RefSeq" id="XP_040722436.1">
    <property type="nucleotide sequence ID" value="XM_040870131.1"/>
</dbReference>